<dbReference type="InterPro" id="IPR036396">
    <property type="entry name" value="Cyt_P450_sf"/>
</dbReference>
<protein>
    <submittedName>
        <fullName evidence="2">Uncharacterized protein</fullName>
    </submittedName>
</protein>
<evidence type="ECO:0000256" key="1">
    <source>
        <dbReference type="ARBA" id="ARBA00010617"/>
    </source>
</evidence>
<evidence type="ECO:0000313" key="2">
    <source>
        <dbReference type="EMBL" id="NJP94786.1"/>
    </source>
</evidence>
<reference evidence="2 3" key="1">
    <citation type="submission" date="2020-03" db="EMBL/GenBank/DDBJ databases">
        <title>WGS of actinomycetes isolated from Thailand.</title>
        <authorList>
            <person name="Thawai C."/>
        </authorList>
    </citation>
    <scope>NUCLEOTIDE SEQUENCE [LARGE SCALE GENOMIC DNA]</scope>
    <source>
        <strain evidence="2 3">FMUSA5-5</strain>
    </source>
</reference>
<keyword evidence="3" id="KW-1185">Reference proteome</keyword>
<evidence type="ECO:0000313" key="3">
    <source>
        <dbReference type="Proteomes" id="UP000696294"/>
    </source>
</evidence>
<dbReference type="InterPro" id="IPR002397">
    <property type="entry name" value="Cyt_P450_B"/>
</dbReference>
<dbReference type="Proteomes" id="UP000696294">
    <property type="component" value="Unassembled WGS sequence"/>
</dbReference>
<proteinExistence type="inferred from homology"/>
<name>A0ABX1BG93_9ACTN</name>
<dbReference type="EMBL" id="JAATEP010000032">
    <property type="protein sequence ID" value="NJP94786.1"/>
    <property type="molecule type" value="Genomic_DNA"/>
</dbReference>
<sequence>MAAGPRPVDLVEAFALPAPSMVTCRLLGVPYADHAFFQQHSRMMLDTRADPDDAAGGAAPWPATSTNWWSPNRPILVTT</sequence>
<organism evidence="2 3">
    <name type="scientific">Nonomuraea composti</name>
    <dbReference type="NCBI Taxonomy" id="2720023"/>
    <lineage>
        <taxon>Bacteria</taxon>
        <taxon>Bacillati</taxon>
        <taxon>Actinomycetota</taxon>
        <taxon>Actinomycetes</taxon>
        <taxon>Streptosporangiales</taxon>
        <taxon>Streptosporangiaceae</taxon>
        <taxon>Nonomuraea</taxon>
    </lineage>
</organism>
<dbReference type="PRINTS" id="PR00359">
    <property type="entry name" value="BP450"/>
</dbReference>
<comment type="caution">
    <text evidence="2">The sequence shown here is derived from an EMBL/GenBank/DDBJ whole genome shotgun (WGS) entry which is preliminary data.</text>
</comment>
<accession>A0ABX1BG93</accession>
<comment type="similarity">
    <text evidence="1">Belongs to the cytochrome P450 family.</text>
</comment>
<dbReference type="Gene3D" id="1.10.630.10">
    <property type="entry name" value="Cytochrome P450"/>
    <property type="match status" value="1"/>
</dbReference>
<dbReference type="RefSeq" id="WP_168015923.1">
    <property type="nucleotide sequence ID" value="NZ_JAATEP010000032.1"/>
</dbReference>
<gene>
    <name evidence="2" type="ORF">HCN51_36030</name>
</gene>
<dbReference type="SUPFAM" id="SSF48264">
    <property type="entry name" value="Cytochrome P450"/>
    <property type="match status" value="1"/>
</dbReference>